<proteinExistence type="predicted"/>
<dbReference type="Pfam" id="PF07714">
    <property type="entry name" value="PK_Tyr_Ser-Thr"/>
    <property type="match status" value="1"/>
</dbReference>
<dbReference type="GO" id="GO:0004672">
    <property type="term" value="F:protein kinase activity"/>
    <property type="evidence" value="ECO:0007669"/>
    <property type="project" value="InterPro"/>
</dbReference>
<dbReference type="Gene3D" id="3.30.200.20">
    <property type="entry name" value="Phosphorylase Kinase, domain 1"/>
    <property type="match status" value="1"/>
</dbReference>
<dbReference type="InterPro" id="IPR011009">
    <property type="entry name" value="Kinase-like_dom_sf"/>
</dbReference>
<dbReference type="Proteomes" id="UP000750711">
    <property type="component" value="Unassembled WGS sequence"/>
</dbReference>
<dbReference type="InterPro" id="IPR000719">
    <property type="entry name" value="Prot_kinase_dom"/>
</dbReference>
<sequence length="115" mass="13284">NFPCRADRGTMPPASDLVRDSKLETTFCKEYTQHVYHVSGANLRQRKIRKEERWEKCRTIGSGSFGSVQLERLITDSSEEKYRAVKKIKKSTQQSSAIDYNRELEAIAKFSHEKA</sequence>
<dbReference type="PROSITE" id="PS50011">
    <property type="entry name" value="PROTEIN_KINASE_DOM"/>
    <property type="match status" value="1"/>
</dbReference>
<evidence type="ECO:0000259" key="1">
    <source>
        <dbReference type="PROSITE" id="PS50011"/>
    </source>
</evidence>
<gene>
    <name evidence="2" type="ORF">GP486_007397</name>
</gene>
<name>A0A9P8IFW3_9PEZI</name>
<accession>A0A9P8IFW3</accession>
<evidence type="ECO:0000313" key="3">
    <source>
        <dbReference type="Proteomes" id="UP000750711"/>
    </source>
</evidence>
<comment type="caution">
    <text evidence="2">The sequence shown here is derived from an EMBL/GenBank/DDBJ whole genome shotgun (WGS) entry which is preliminary data.</text>
</comment>
<dbReference type="GO" id="GO:0005524">
    <property type="term" value="F:ATP binding"/>
    <property type="evidence" value="ECO:0007669"/>
    <property type="project" value="InterPro"/>
</dbReference>
<keyword evidence="3" id="KW-1185">Reference proteome</keyword>
<dbReference type="EMBL" id="JAGHQM010002066">
    <property type="protein sequence ID" value="KAH0551390.1"/>
    <property type="molecule type" value="Genomic_DNA"/>
</dbReference>
<reference evidence="2" key="1">
    <citation type="submission" date="2021-03" db="EMBL/GenBank/DDBJ databases">
        <title>Comparative genomics and phylogenomic investigation of the class Geoglossomycetes provide insights into ecological specialization and systematics.</title>
        <authorList>
            <person name="Melie T."/>
            <person name="Pirro S."/>
            <person name="Miller A.N."/>
            <person name="Quandt A."/>
        </authorList>
    </citation>
    <scope>NUCLEOTIDE SEQUENCE</scope>
    <source>
        <strain evidence="2">CAQ_001_2017</strain>
    </source>
</reference>
<evidence type="ECO:0000313" key="2">
    <source>
        <dbReference type="EMBL" id="KAH0551390.1"/>
    </source>
</evidence>
<dbReference type="SUPFAM" id="SSF56112">
    <property type="entry name" value="Protein kinase-like (PK-like)"/>
    <property type="match status" value="1"/>
</dbReference>
<dbReference type="AlphaFoldDB" id="A0A9P8IFW3"/>
<organism evidence="2 3">
    <name type="scientific">Trichoglossum hirsutum</name>
    <dbReference type="NCBI Taxonomy" id="265104"/>
    <lineage>
        <taxon>Eukaryota</taxon>
        <taxon>Fungi</taxon>
        <taxon>Dikarya</taxon>
        <taxon>Ascomycota</taxon>
        <taxon>Pezizomycotina</taxon>
        <taxon>Geoglossomycetes</taxon>
        <taxon>Geoglossales</taxon>
        <taxon>Geoglossaceae</taxon>
        <taxon>Trichoglossum</taxon>
    </lineage>
</organism>
<feature type="domain" description="Protein kinase" evidence="1">
    <location>
        <begin position="54"/>
        <end position="115"/>
    </location>
</feature>
<protein>
    <recommendedName>
        <fullName evidence="1">Protein kinase domain-containing protein</fullName>
    </recommendedName>
</protein>
<feature type="non-terminal residue" evidence="2">
    <location>
        <position position="1"/>
    </location>
</feature>
<dbReference type="InterPro" id="IPR001245">
    <property type="entry name" value="Ser-Thr/Tyr_kinase_cat_dom"/>
</dbReference>